<sequence>MPRRSPKLRGGKLVPSPSFLDDVLFASGVDTDTSLVVLSSRGSETCRAAAKALASLGKHDIYTVEGGFRGWQAAGLDIDTSTLASGESESDYYGELYDTSAVRDAATRGGVEEVLLDSARARGPLDALLRVPFKPKLLDVLRQGYTMADLQRDVVAGTVVGVIALALGMALGIASDSTPAVGVYTVVVGGLLASLLSGSRVTVVGPTAAFIPIVAGVAHDHGVAGLVACTGLAGLMLMAMGASGMGGIIRYVPKPVVTGFTAGIATYIFGTQIKDFLGLGAPGRLPEGVPIPTEFLEKVVYLGSHLDTAHVPSIAMGIGCLVLLKTWPKEWAKVVPPPILAIAAGTLGLQLFSALQPGTDLGIETIGSHFGAGAIPRSLPSLHWPEGFDPADLPSLVYPAATIAMLAAIESLLCARVADGMINDKHDSNTELISQGVANLACAAFGCLPATGALARTAANIRAGGRSPVSGIVHALTVAAVVLAAAPYAEYIPLPALSAVLVVVAINMGEWHNFEHLPKWPKNDAQLFLIAFSLTVLQDVAVAVAFGMVIALAVFVQDVSSTMHVRALPPRAVITPPDHDPAAGLLDVDADDEPYRRTSAVLTSTGSSVGNDGDDDEPVEGPPLATPVMAGSATRGVLAAGTLRCVVPQGTVYVEVTGSLLFGAGEMLERAVEATHSQDPIQVLVLNMSHVNVVDVSGLEVLEEALRRLDEDGKMLVLCGLTRQPLRMMARAGFLDQVGRENVCRNVEAALARASAIVTSRHSELKGAALAVAAAGSPIREHAHTFDMAGGGNRQVDGYTPAALASDDLGDMWVAAAVPRDLHEMASSSRLGHDGIVSARTLMQRSGSSGSAGGTALHQGGARGPSGGSIMDTDLYARENGSA</sequence>
<keyword evidence="5 7" id="KW-0472">Membrane</keyword>
<dbReference type="PROSITE" id="PS00758">
    <property type="entry name" value="ARGE_DAPE_CPG2_1"/>
    <property type="match status" value="1"/>
</dbReference>
<organism evidence="10 11">
    <name type="scientific">Gonium pectorale</name>
    <name type="common">Green alga</name>
    <dbReference type="NCBI Taxonomy" id="33097"/>
    <lineage>
        <taxon>Eukaryota</taxon>
        <taxon>Viridiplantae</taxon>
        <taxon>Chlorophyta</taxon>
        <taxon>core chlorophytes</taxon>
        <taxon>Chlorophyceae</taxon>
        <taxon>CS clade</taxon>
        <taxon>Chlamydomonadales</taxon>
        <taxon>Volvocaceae</taxon>
        <taxon>Gonium</taxon>
    </lineage>
</organism>
<evidence type="ECO:0000259" key="8">
    <source>
        <dbReference type="PROSITE" id="PS50206"/>
    </source>
</evidence>
<feature type="transmembrane region" description="Helical" evidence="7">
    <location>
        <begin position="436"/>
        <end position="455"/>
    </location>
</feature>
<proteinExistence type="predicted"/>
<dbReference type="InterPro" id="IPR002645">
    <property type="entry name" value="STAS_dom"/>
</dbReference>
<dbReference type="Pfam" id="PF00916">
    <property type="entry name" value="Sulfate_transp"/>
    <property type="match status" value="1"/>
</dbReference>
<dbReference type="Gene3D" id="3.40.250.10">
    <property type="entry name" value="Rhodanese-like domain"/>
    <property type="match status" value="1"/>
</dbReference>
<keyword evidence="11" id="KW-1185">Reference proteome</keyword>
<protein>
    <recommendedName>
        <fullName evidence="12">STAS domain-containing protein</fullName>
    </recommendedName>
</protein>
<dbReference type="GO" id="GO:0055085">
    <property type="term" value="P:transmembrane transport"/>
    <property type="evidence" value="ECO:0007669"/>
    <property type="project" value="InterPro"/>
</dbReference>
<evidence type="ECO:0000256" key="2">
    <source>
        <dbReference type="ARBA" id="ARBA00022692"/>
    </source>
</evidence>
<evidence type="ECO:0000259" key="9">
    <source>
        <dbReference type="PROSITE" id="PS50801"/>
    </source>
</evidence>
<evidence type="ECO:0008006" key="12">
    <source>
        <dbReference type="Google" id="ProtNLM"/>
    </source>
</evidence>
<feature type="transmembrane region" description="Helical" evidence="7">
    <location>
        <begin position="396"/>
        <end position="415"/>
    </location>
</feature>
<reference evidence="11" key="1">
    <citation type="journal article" date="2016" name="Nat. Commun.">
        <title>The Gonium pectorale genome demonstrates co-option of cell cycle regulation during the evolution of multicellularity.</title>
        <authorList>
            <person name="Hanschen E.R."/>
            <person name="Marriage T.N."/>
            <person name="Ferris P.J."/>
            <person name="Hamaji T."/>
            <person name="Toyoda A."/>
            <person name="Fujiyama A."/>
            <person name="Neme R."/>
            <person name="Noguchi H."/>
            <person name="Minakuchi Y."/>
            <person name="Suzuki M."/>
            <person name="Kawai-Toyooka H."/>
            <person name="Smith D.R."/>
            <person name="Sparks H."/>
            <person name="Anderson J."/>
            <person name="Bakaric R."/>
            <person name="Luria V."/>
            <person name="Karger A."/>
            <person name="Kirschner M.W."/>
            <person name="Durand P.M."/>
            <person name="Michod R.E."/>
            <person name="Nozaki H."/>
            <person name="Olson B.J."/>
        </authorList>
    </citation>
    <scope>NUCLEOTIDE SEQUENCE [LARGE SCALE GENOMIC DNA]</scope>
    <source>
        <strain evidence="11">NIES-2863</strain>
    </source>
</reference>
<dbReference type="InterPro" id="IPR036873">
    <property type="entry name" value="Rhodanese-like_dom_sf"/>
</dbReference>
<dbReference type="InterPro" id="IPR011547">
    <property type="entry name" value="SLC26A/SulP_dom"/>
</dbReference>
<accession>A0A150GCI4</accession>
<dbReference type="AlphaFoldDB" id="A0A150GCI4"/>
<dbReference type="Proteomes" id="UP000075714">
    <property type="component" value="Unassembled WGS sequence"/>
</dbReference>
<evidence type="ECO:0000256" key="7">
    <source>
        <dbReference type="SAM" id="Phobius"/>
    </source>
</evidence>
<name>A0A150GCI4_GONPE</name>
<evidence type="ECO:0000256" key="5">
    <source>
        <dbReference type="ARBA" id="ARBA00023136"/>
    </source>
</evidence>
<feature type="transmembrane region" description="Helical" evidence="7">
    <location>
        <begin position="467"/>
        <end position="486"/>
    </location>
</feature>
<feature type="transmembrane region" description="Helical" evidence="7">
    <location>
        <begin position="154"/>
        <end position="175"/>
    </location>
</feature>
<feature type="region of interest" description="Disordered" evidence="6">
    <location>
        <begin position="844"/>
        <end position="883"/>
    </location>
</feature>
<dbReference type="SUPFAM" id="SSF52091">
    <property type="entry name" value="SpoIIaa-like"/>
    <property type="match status" value="1"/>
</dbReference>
<feature type="transmembrane region" description="Helical" evidence="7">
    <location>
        <begin position="334"/>
        <end position="352"/>
    </location>
</feature>
<feature type="transmembrane region" description="Helical" evidence="7">
    <location>
        <begin position="181"/>
        <end position="211"/>
    </location>
</feature>
<evidence type="ECO:0000256" key="4">
    <source>
        <dbReference type="ARBA" id="ARBA00022989"/>
    </source>
</evidence>
<evidence type="ECO:0000256" key="1">
    <source>
        <dbReference type="ARBA" id="ARBA00004141"/>
    </source>
</evidence>
<feature type="transmembrane region" description="Helical" evidence="7">
    <location>
        <begin position="223"/>
        <end position="249"/>
    </location>
</feature>
<dbReference type="GO" id="GO:0016020">
    <property type="term" value="C:membrane"/>
    <property type="evidence" value="ECO:0007669"/>
    <property type="project" value="UniProtKB-SubCell"/>
</dbReference>
<keyword evidence="2 7" id="KW-0812">Transmembrane</keyword>
<dbReference type="InterPro" id="IPR001261">
    <property type="entry name" value="ArgE/DapE_CS"/>
</dbReference>
<dbReference type="OrthoDB" id="288203at2759"/>
<evidence type="ECO:0000313" key="11">
    <source>
        <dbReference type="Proteomes" id="UP000075714"/>
    </source>
</evidence>
<dbReference type="CDD" id="cd07042">
    <property type="entry name" value="STAS_SulP_like_sulfate_transporter"/>
    <property type="match status" value="1"/>
</dbReference>
<keyword evidence="4 7" id="KW-1133">Transmembrane helix</keyword>
<dbReference type="EMBL" id="LSYV01000035">
    <property type="protein sequence ID" value="KXZ47557.1"/>
    <property type="molecule type" value="Genomic_DNA"/>
</dbReference>
<dbReference type="PROSITE" id="PS50801">
    <property type="entry name" value="STAS"/>
    <property type="match status" value="1"/>
</dbReference>
<dbReference type="InterPro" id="IPR036513">
    <property type="entry name" value="STAS_dom_sf"/>
</dbReference>
<dbReference type="PANTHER" id="PTHR11814">
    <property type="entry name" value="SULFATE TRANSPORTER"/>
    <property type="match status" value="1"/>
</dbReference>
<dbReference type="Pfam" id="PF01740">
    <property type="entry name" value="STAS"/>
    <property type="match status" value="1"/>
</dbReference>
<feature type="region of interest" description="Disordered" evidence="6">
    <location>
        <begin position="601"/>
        <end position="621"/>
    </location>
</feature>
<evidence type="ECO:0000313" key="10">
    <source>
        <dbReference type="EMBL" id="KXZ47557.1"/>
    </source>
</evidence>
<dbReference type="InterPro" id="IPR001763">
    <property type="entry name" value="Rhodanese-like_dom"/>
</dbReference>
<feature type="domain" description="STAS" evidence="9">
    <location>
        <begin position="649"/>
        <end position="754"/>
    </location>
</feature>
<dbReference type="InterPro" id="IPR001902">
    <property type="entry name" value="SLC26A/SulP_fam"/>
</dbReference>
<comment type="caution">
    <text evidence="10">The sequence shown here is derived from an EMBL/GenBank/DDBJ whole genome shotgun (WGS) entry which is preliminary data.</text>
</comment>
<gene>
    <name evidence="10" type="ORF">GPECTOR_34g716</name>
</gene>
<feature type="transmembrane region" description="Helical" evidence="7">
    <location>
        <begin position="309"/>
        <end position="327"/>
    </location>
</feature>
<feature type="domain" description="Rhodanese" evidence="8">
    <location>
        <begin position="15"/>
        <end position="80"/>
    </location>
</feature>
<comment type="subcellular location">
    <subcellularLocation>
        <location evidence="1">Membrane</location>
        <topology evidence="1">Multi-pass membrane protein</topology>
    </subcellularLocation>
</comment>
<feature type="transmembrane region" description="Helical" evidence="7">
    <location>
        <begin position="528"/>
        <end position="556"/>
    </location>
</feature>
<evidence type="ECO:0000256" key="6">
    <source>
        <dbReference type="SAM" id="MobiDB-lite"/>
    </source>
</evidence>
<dbReference type="STRING" id="33097.A0A150GCI4"/>
<dbReference type="PROSITE" id="PS50206">
    <property type="entry name" value="RHODANESE_3"/>
    <property type="match status" value="1"/>
</dbReference>
<keyword evidence="3" id="KW-0378">Hydrolase</keyword>
<feature type="transmembrane region" description="Helical" evidence="7">
    <location>
        <begin position="491"/>
        <end position="508"/>
    </location>
</feature>
<evidence type="ECO:0000256" key="3">
    <source>
        <dbReference type="ARBA" id="ARBA00022801"/>
    </source>
</evidence>
<dbReference type="SUPFAM" id="SSF52821">
    <property type="entry name" value="Rhodanese/Cell cycle control phosphatase"/>
    <property type="match status" value="1"/>
</dbReference>
<dbReference type="Gene3D" id="3.30.750.24">
    <property type="entry name" value="STAS domain"/>
    <property type="match status" value="1"/>
</dbReference>